<proteinExistence type="predicted"/>
<protein>
    <submittedName>
        <fullName evidence="2">Uncharacterized protein</fullName>
    </submittedName>
</protein>
<sequence length="30" mass="3727">MRDFSKCFNLDYMMNTILIVINMMIFFRDC</sequence>
<keyword evidence="1" id="KW-0472">Membrane</keyword>
<keyword evidence="1" id="KW-0812">Transmembrane</keyword>
<organism evidence="2">
    <name type="scientific">Siphoviridae sp. ct43U4</name>
    <dbReference type="NCBI Taxonomy" id="2826285"/>
    <lineage>
        <taxon>Viruses</taxon>
        <taxon>Duplodnaviria</taxon>
        <taxon>Heunggongvirae</taxon>
        <taxon>Uroviricota</taxon>
        <taxon>Caudoviricetes</taxon>
    </lineage>
</organism>
<evidence type="ECO:0000256" key="1">
    <source>
        <dbReference type="SAM" id="Phobius"/>
    </source>
</evidence>
<keyword evidence="1" id="KW-1133">Transmembrane helix</keyword>
<evidence type="ECO:0000313" key="2">
    <source>
        <dbReference type="EMBL" id="DAD87885.1"/>
    </source>
</evidence>
<accession>A0A8S5MZQ0</accession>
<reference evidence="2" key="1">
    <citation type="journal article" date="2021" name="Proc. Natl. Acad. Sci. U.S.A.">
        <title>A Catalog of Tens of Thousands of Viruses from Human Metagenomes Reveals Hidden Associations with Chronic Diseases.</title>
        <authorList>
            <person name="Tisza M.J."/>
            <person name="Buck C.B."/>
        </authorList>
    </citation>
    <scope>NUCLEOTIDE SEQUENCE</scope>
    <source>
        <strain evidence="2">Ct43U4</strain>
    </source>
</reference>
<feature type="transmembrane region" description="Helical" evidence="1">
    <location>
        <begin position="12"/>
        <end position="28"/>
    </location>
</feature>
<name>A0A8S5MZQ0_9CAUD</name>
<dbReference type="EMBL" id="BK015029">
    <property type="protein sequence ID" value="DAD87885.1"/>
    <property type="molecule type" value="Genomic_DNA"/>
</dbReference>